<reference evidence="1" key="1">
    <citation type="submission" date="2022-04" db="EMBL/GenBank/DDBJ databases">
        <title>Halocatena sp. nov., isolated from a salt lake.</title>
        <authorList>
            <person name="Cui H.-L."/>
        </authorList>
    </citation>
    <scope>NUCLEOTIDE SEQUENCE</scope>
    <source>
        <strain evidence="1">AD-1</strain>
        <plasmid evidence="1">unnamed2</plasmid>
    </source>
</reference>
<gene>
    <name evidence="1" type="ORF">MW046_16215</name>
</gene>
<dbReference type="EMBL" id="CP096021">
    <property type="protein sequence ID" value="UPM44594.1"/>
    <property type="molecule type" value="Genomic_DNA"/>
</dbReference>
<dbReference type="KEGG" id="haad:MW046_16215"/>
<protein>
    <submittedName>
        <fullName evidence="1">Uncharacterized protein</fullName>
    </submittedName>
</protein>
<organism evidence="1 2">
    <name type="scientific">Halocatena salina</name>
    <dbReference type="NCBI Taxonomy" id="2934340"/>
    <lineage>
        <taxon>Archaea</taxon>
        <taxon>Methanobacteriati</taxon>
        <taxon>Methanobacteriota</taxon>
        <taxon>Stenosarchaea group</taxon>
        <taxon>Halobacteria</taxon>
        <taxon>Halobacteriales</taxon>
        <taxon>Natronomonadaceae</taxon>
        <taxon>Halocatena</taxon>
    </lineage>
</organism>
<keyword evidence="2" id="KW-1185">Reference proteome</keyword>
<evidence type="ECO:0000313" key="1">
    <source>
        <dbReference type="EMBL" id="UPM44594.1"/>
    </source>
</evidence>
<geneLocation type="plasmid" evidence="1 2">
    <name>unnamed2</name>
</geneLocation>
<dbReference type="RefSeq" id="WP_247995248.1">
    <property type="nucleotide sequence ID" value="NZ_CP096021.1"/>
</dbReference>
<sequence length="132" mass="13833">MMDEPLAHMVTVDATGLQEVPPVTRESDDFTTTPTALEITRATPATPLYVRVTAQLEPASDAGDGAVRIALSDPSGDSIQYSDSATVEEGTGIRTTGWSKVPADCNGGTARLCVSNARVTAITLELAIRNDV</sequence>
<evidence type="ECO:0000313" key="2">
    <source>
        <dbReference type="Proteomes" id="UP000831768"/>
    </source>
</evidence>
<keyword evidence="1" id="KW-0614">Plasmid</keyword>
<proteinExistence type="predicted"/>
<accession>A0A8U0A6E2</accession>
<dbReference type="Proteomes" id="UP000831768">
    <property type="component" value="Plasmid unnamed2"/>
</dbReference>
<name>A0A8U0A6E2_9EURY</name>
<dbReference type="GeneID" id="71929624"/>
<dbReference type="AlphaFoldDB" id="A0A8U0A6E2"/>